<gene>
    <name evidence="1" type="ORF">BV22DRAFT_1090227</name>
</gene>
<keyword evidence="2" id="KW-1185">Reference proteome</keyword>
<organism evidence="1 2">
    <name type="scientific">Leucogyrophana mollusca</name>
    <dbReference type="NCBI Taxonomy" id="85980"/>
    <lineage>
        <taxon>Eukaryota</taxon>
        <taxon>Fungi</taxon>
        <taxon>Dikarya</taxon>
        <taxon>Basidiomycota</taxon>
        <taxon>Agaricomycotina</taxon>
        <taxon>Agaricomycetes</taxon>
        <taxon>Agaricomycetidae</taxon>
        <taxon>Boletales</taxon>
        <taxon>Boletales incertae sedis</taxon>
        <taxon>Leucogyrophana</taxon>
    </lineage>
</organism>
<evidence type="ECO:0000313" key="1">
    <source>
        <dbReference type="EMBL" id="KAH7924845.1"/>
    </source>
</evidence>
<dbReference type="Proteomes" id="UP000790709">
    <property type="component" value="Unassembled WGS sequence"/>
</dbReference>
<dbReference type="EMBL" id="MU266415">
    <property type="protein sequence ID" value="KAH7924845.1"/>
    <property type="molecule type" value="Genomic_DNA"/>
</dbReference>
<reference evidence="1" key="1">
    <citation type="journal article" date="2021" name="New Phytol.">
        <title>Evolutionary innovations through gain and loss of genes in the ectomycorrhizal Boletales.</title>
        <authorList>
            <person name="Wu G."/>
            <person name="Miyauchi S."/>
            <person name="Morin E."/>
            <person name="Kuo A."/>
            <person name="Drula E."/>
            <person name="Varga T."/>
            <person name="Kohler A."/>
            <person name="Feng B."/>
            <person name="Cao Y."/>
            <person name="Lipzen A."/>
            <person name="Daum C."/>
            <person name="Hundley H."/>
            <person name="Pangilinan J."/>
            <person name="Johnson J."/>
            <person name="Barry K."/>
            <person name="LaButti K."/>
            <person name="Ng V."/>
            <person name="Ahrendt S."/>
            <person name="Min B."/>
            <person name="Choi I.G."/>
            <person name="Park H."/>
            <person name="Plett J.M."/>
            <person name="Magnuson J."/>
            <person name="Spatafora J.W."/>
            <person name="Nagy L.G."/>
            <person name="Henrissat B."/>
            <person name="Grigoriev I.V."/>
            <person name="Yang Z.L."/>
            <person name="Xu J."/>
            <person name="Martin F.M."/>
        </authorList>
    </citation>
    <scope>NUCLEOTIDE SEQUENCE</scope>
    <source>
        <strain evidence="1">KUC20120723A-06</strain>
    </source>
</reference>
<evidence type="ECO:0000313" key="2">
    <source>
        <dbReference type="Proteomes" id="UP000790709"/>
    </source>
</evidence>
<proteinExistence type="predicted"/>
<accession>A0ACB8BHK7</accession>
<comment type="caution">
    <text evidence="1">The sequence shown here is derived from an EMBL/GenBank/DDBJ whole genome shotgun (WGS) entry which is preliminary data.</text>
</comment>
<sequence>MSLLQAYTSLSSFSPRAAVSDVLRSVADTSVRMDVFSSKEMMQLLLDDLNARVINATDSRLSSNDVLMALTAIKGLGKTPGVADALAEPTRLSLLLKLATSLEASVDESSEALKCVANTLLLNEAARAVWTSSEINGGMACVDMLQRSTSPERIFLASRILFLCTASAYSSRSFIESLVEDKREMTTGSETIIDIIGAKLDDLTNSTLAGAKMSREAMTDLLKFVFNLLVHYPKLVDCEVQSAAVEQLEDGQKVMGDYWSPRLDGRPAVSILPPLLRAFNALPLSSPSPMTPPLTHVIHSLIIIPISPSSRFVWFGKSPSSSPRPLRKTLGAPGSSSPPSVVGSGGPSPVPSNQREANPSPVTKETKAGRLDRALSSVLSAGRRSLSRSSSPRSASTSAADTVLRAYSLLDLSLGHYLPGAIDPDDTTVREQCKREGEASLDEIINPLAILIARFCLADEDVKIRLRQWLIPSDLDRTHPLEGRADLLGRCLRLLGSVYHPQLKNAMGEMLYAMCDSDATTLCGYLGYGNVAGFLFHKGVLRAPPTSLGGAPITTSTGEAINPITGIVERPAPEGPEMTDEEKEREAERLFLLFDRLEKSGAVPPSQNPVRKAMEKHAKMG</sequence>
<name>A0ACB8BHK7_9AGAM</name>
<protein>
    <submittedName>
        <fullName evidence="1">Uncharacterized protein</fullName>
    </submittedName>
</protein>